<evidence type="ECO:0000256" key="5">
    <source>
        <dbReference type="SAM" id="SignalP"/>
    </source>
</evidence>
<sequence length="875" mass="93390" precursor="true">MHLFPLRRRRTASVRSAVCLALSLGLTSLATAQAPAPTAQAPATTAPAAEQATRPAAEADQPQSSPPAAEVEPTADQEPGLVRFSFNGAPWRDVVQWIADEAGMALHVGSLPPGSFTYADPDAFTYEQAIDRINLFLLAENYTLVRSGKLLSVIDLGDQRSVQQLEVLAKLVTADNLDQAEPHDVVKCIFPLGDIEAEEAVAELSALSLMTTPSILSRTNQLLITDTVAKLRSVKAILDAFRPSQMDNGTVVKSFALQHVHAEDVLLVARPHLGLATGEMIGIDVSLSSDLQGEHIYVTGIEDKVKLIEGLITAIDQPQASQSADEAGRLLRSHTVEGGNLETVYNVLQTLLAEKQVRLSMDPAAGTVVALASPEVHEEIAQTVDQLRAADAAFEVIPLKTIDPYFAIRLLEQMLDLPDPLEDPEPGDDVAPKIDADPDNMRLFVRAKQHQIEQIKTIIAGLELNGAVDGKQDMRILPMQGPQTVQLLETAAKFWRAAHPIVLYPSIADAGSQVTERVVNGEPQSASDITPPESTDAFPGSTAPPRWLTENASPQAPPIRCQLTPRGLLLQSDDAEALDRFEEHLRAIAGPVDALPSPPVVFYLKHTKPDDALRMLGELLDGSEAVKSNPGGSLVNGLSGSGGFLSSMVTSNEGTTTMMSGAITIVADSRLNRLIAQGTTADIEQIEGYLQIIDKDSSITSIETYGTTHVIELLNTRADDVAEAIREAYPGRIAGEDDLSKLSKNGDPKAAAAVAAALAQSKGQGKSAQDGLKLLGKTSNNQEPKLSVAVHEPSNSLIVTAPQQLFEEVDALVQRLDARGEQSVEVVSAMNSAAFEAVQQVLLGETPTSRSSSSRSSSRTSSTRGSTRSRSTGNR</sequence>
<name>A0A5B9QRY6_9BACT</name>
<dbReference type="Pfam" id="PF03958">
    <property type="entry name" value="Secretin_N"/>
    <property type="match status" value="2"/>
</dbReference>
<feature type="domain" description="NolW-like" evidence="6">
    <location>
        <begin position="708"/>
        <end position="822"/>
    </location>
</feature>
<dbReference type="Gene3D" id="3.30.1370.120">
    <property type="match status" value="3"/>
</dbReference>
<dbReference type="GO" id="GO:0009306">
    <property type="term" value="P:protein secretion"/>
    <property type="evidence" value="ECO:0007669"/>
    <property type="project" value="TreeGrafter"/>
</dbReference>
<protein>
    <submittedName>
        <fullName evidence="7">Bacterial type II/III secretion system short domain protein</fullName>
    </submittedName>
</protein>
<keyword evidence="3" id="KW-0472">Membrane</keyword>
<reference evidence="7 8" key="1">
    <citation type="submission" date="2019-08" db="EMBL/GenBank/DDBJ databases">
        <title>Deep-cultivation of Planctomycetes and their phenomic and genomic characterization uncovers novel biology.</title>
        <authorList>
            <person name="Wiegand S."/>
            <person name="Jogler M."/>
            <person name="Boedeker C."/>
            <person name="Pinto D."/>
            <person name="Vollmers J."/>
            <person name="Rivas-Marin E."/>
            <person name="Kohn T."/>
            <person name="Peeters S.H."/>
            <person name="Heuer A."/>
            <person name="Rast P."/>
            <person name="Oberbeckmann S."/>
            <person name="Bunk B."/>
            <person name="Jeske O."/>
            <person name="Meyerdierks A."/>
            <person name="Storesund J.E."/>
            <person name="Kallscheuer N."/>
            <person name="Luecker S."/>
            <person name="Lage O.M."/>
            <person name="Pohl T."/>
            <person name="Merkel B.J."/>
            <person name="Hornburger P."/>
            <person name="Mueller R.-W."/>
            <person name="Bruemmer F."/>
            <person name="Labrenz M."/>
            <person name="Spormann A.M."/>
            <person name="Op den Camp H."/>
            <person name="Overmann J."/>
            <person name="Amann R."/>
            <person name="Jetten M.S.M."/>
            <person name="Mascher T."/>
            <person name="Medema M.H."/>
            <person name="Devos D.P."/>
            <person name="Kaster A.-K."/>
            <person name="Ovreas L."/>
            <person name="Rohde M."/>
            <person name="Galperin M.Y."/>
            <person name="Jogler C."/>
        </authorList>
    </citation>
    <scope>NUCLEOTIDE SEQUENCE [LARGE SCALE GENOMIC DNA]</scope>
    <source>
        <strain evidence="7 8">UC8</strain>
    </source>
</reference>
<dbReference type="AlphaFoldDB" id="A0A5B9QRY6"/>
<keyword evidence="8" id="KW-1185">Reference proteome</keyword>
<feature type="chain" id="PRO_5022965537" evidence="5">
    <location>
        <begin position="33"/>
        <end position="875"/>
    </location>
</feature>
<dbReference type="InterPro" id="IPR005644">
    <property type="entry name" value="NolW-like"/>
</dbReference>
<dbReference type="PANTHER" id="PTHR30332:SF24">
    <property type="entry name" value="SECRETIN GSPD-RELATED"/>
    <property type="match status" value="1"/>
</dbReference>
<evidence type="ECO:0000256" key="1">
    <source>
        <dbReference type="ARBA" id="ARBA00004370"/>
    </source>
</evidence>
<dbReference type="InterPro" id="IPR038591">
    <property type="entry name" value="NolW-like_sf"/>
</dbReference>
<feature type="region of interest" description="Disordered" evidence="4">
    <location>
        <begin position="519"/>
        <end position="559"/>
    </location>
</feature>
<evidence type="ECO:0000259" key="6">
    <source>
        <dbReference type="Pfam" id="PF03958"/>
    </source>
</evidence>
<feature type="region of interest" description="Disordered" evidence="4">
    <location>
        <begin position="844"/>
        <end position="875"/>
    </location>
</feature>
<dbReference type="PANTHER" id="PTHR30332">
    <property type="entry name" value="PROBABLE GENERAL SECRETION PATHWAY PROTEIN D"/>
    <property type="match status" value="1"/>
</dbReference>
<dbReference type="KEGG" id="rul:UC8_38350"/>
<keyword evidence="2 5" id="KW-0732">Signal</keyword>
<dbReference type="Proteomes" id="UP000325286">
    <property type="component" value="Chromosome"/>
</dbReference>
<gene>
    <name evidence="7" type="ORF">UC8_38350</name>
</gene>
<feature type="region of interest" description="Disordered" evidence="4">
    <location>
        <begin position="37"/>
        <end position="76"/>
    </location>
</feature>
<dbReference type="RefSeq" id="WP_238388538.1">
    <property type="nucleotide sequence ID" value="NZ_CP042914.1"/>
</dbReference>
<dbReference type="InterPro" id="IPR050810">
    <property type="entry name" value="Bact_Secretion_Sys_Channel"/>
</dbReference>
<dbReference type="EMBL" id="CP042914">
    <property type="protein sequence ID" value="QEG41808.1"/>
    <property type="molecule type" value="Genomic_DNA"/>
</dbReference>
<evidence type="ECO:0000256" key="4">
    <source>
        <dbReference type="SAM" id="MobiDB-lite"/>
    </source>
</evidence>
<dbReference type="GO" id="GO:0015627">
    <property type="term" value="C:type II protein secretion system complex"/>
    <property type="evidence" value="ECO:0007669"/>
    <property type="project" value="TreeGrafter"/>
</dbReference>
<comment type="subcellular location">
    <subcellularLocation>
        <location evidence="1">Membrane</location>
    </subcellularLocation>
</comment>
<evidence type="ECO:0000313" key="8">
    <source>
        <dbReference type="Proteomes" id="UP000325286"/>
    </source>
</evidence>
<feature type="compositionally biased region" description="Low complexity" evidence="4">
    <location>
        <begin position="848"/>
        <end position="875"/>
    </location>
</feature>
<organism evidence="7 8">
    <name type="scientific">Roseimaritima ulvae</name>
    <dbReference type="NCBI Taxonomy" id="980254"/>
    <lineage>
        <taxon>Bacteria</taxon>
        <taxon>Pseudomonadati</taxon>
        <taxon>Planctomycetota</taxon>
        <taxon>Planctomycetia</taxon>
        <taxon>Pirellulales</taxon>
        <taxon>Pirellulaceae</taxon>
        <taxon>Roseimaritima</taxon>
    </lineage>
</organism>
<feature type="signal peptide" evidence="5">
    <location>
        <begin position="1"/>
        <end position="32"/>
    </location>
</feature>
<feature type="domain" description="NolW-like" evidence="6">
    <location>
        <begin position="601"/>
        <end position="697"/>
    </location>
</feature>
<evidence type="ECO:0000256" key="2">
    <source>
        <dbReference type="ARBA" id="ARBA00022729"/>
    </source>
</evidence>
<feature type="compositionally biased region" description="Low complexity" evidence="4">
    <location>
        <begin position="37"/>
        <end position="59"/>
    </location>
</feature>
<evidence type="ECO:0000313" key="7">
    <source>
        <dbReference type="EMBL" id="QEG41808.1"/>
    </source>
</evidence>
<proteinExistence type="predicted"/>
<accession>A0A5B9QRY6</accession>
<evidence type="ECO:0000256" key="3">
    <source>
        <dbReference type="ARBA" id="ARBA00023136"/>
    </source>
</evidence>
<dbReference type="GO" id="GO:0016020">
    <property type="term" value="C:membrane"/>
    <property type="evidence" value="ECO:0007669"/>
    <property type="project" value="UniProtKB-SubCell"/>
</dbReference>